<dbReference type="Proteomes" id="UP000278807">
    <property type="component" value="Unassembled WGS sequence"/>
</dbReference>
<feature type="compositionally biased region" description="Acidic residues" evidence="10">
    <location>
        <begin position="668"/>
        <end position="677"/>
    </location>
</feature>
<feature type="compositionally biased region" description="Basic and acidic residues" evidence="10">
    <location>
        <begin position="800"/>
        <end position="811"/>
    </location>
</feature>
<dbReference type="InterPro" id="IPR035979">
    <property type="entry name" value="RBD_domain_sf"/>
</dbReference>
<keyword evidence="15" id="KW-1185">Reference proteome</keyword>
<dbReference type="PANTHER" id="PTHR13948">
    <property type="entry name" value="RNA-BINDING PROTEIN"/>
    <property type="match status" value="1"/>
</dbReference>
<evidence type="ECO:0000256" key="10">
    <source>
        <dbReference type="SAM" id="MobiDB-lite"/>
    </source>
</evidence>
<feature type="domain" description="RanBP2-type" evidence="13">
    <location>
        <begin position="245"/>
        <end position="274"/>
    </location>
</feature>
<accession>A0A0R3T3L8</accession>
<dbReference type="PANTHER" id="PTHR13948:SF3">
    <property type="entry name" value="FI21118P1"/>
    <property type="match status" value="1"/>
</dbReference>
<evidence type="ECO:0000259" key="12">
    <source>
        <dbReference type="PROSITE" id="PS50174"/>
    </source>
</evidence>
<dbReference type="InterPro" id="IPR036443">
    <property type="entry name" value="Znf_RanBP2_sf"/>
</dbReference>
<dbReference type="GO" id="GO:0008270">
    <property type="term" value="F:zinc ion binding"/>
    <property type="evidence" value="ECO:0007669"/>
    <property type="project" value="UniProtKB-KW"/>
</dbReference>
<feature type="region of interest" description="Disordered" evidence="10">
    <location>
        <begin position="648"/>
        <end position="686"/>
    </location>
</feature>
<evidence type="ECO:0000256" key="5">
    <source>
        <dbReference type="ARBA" id="ARBA00022833"/>
    </source>
</evidence>
<evidence type="ECO:0000313" key="16">
    <source>
        <dbReference type="WBParaSite" id="HNAJ_0000160801-mRNA-1"/>
    </source>
</evidence>
<evidence type="ECO:0000256" key="3">
    <source>
        <dbReference type="ARBA" id="ARBA00022737"/>
    </source>
</evidence>
<dbReference type="PROSITE" id="PS50174">
    <property type="entry name" value="G_PATCH"/>
    <property type="match status" value="1"/>
</dbReference>
<dbReference type="PROSITE" id="PS50199">
    <property type="entry name" value="ZF_RANBP2_2"/>
    <property type="match status" value="1"/>
</dbReference>
<dbReference type="STRING" id="102285.A0A0R3T3L8"/>
<evidence type="ECO:0000313" key="14">
    <source>
        <dbReference type="EMBL" id="VDN97466.1"/>
    </source>
</evidence>
<organism evidence="16">
    <name type="scientific">Rodentolepis nana</name>
    <name type="common">Dwarf tapeworm</name>
    <name type="synonym">Hymenolepis nana</name>
    <dbReference type="NCBI Taxonomy" id="102285"/>
    <lineage>
        <taxon>Eukaryota</taxon>
        <taxon>Metazoa</taxon>
        <taxon>Spiralia</taxon>
        <taxon>Lophotrochozoa</taxon>
        <taxon>Platyhelminthes</taxon>
        <taxon>Cestoda</taxon>
        <taxon>Eucestoda</taxon>
        <taxon>Cyclophyllidea</taxon>
        <taxon>Hymenolepididae</taxon>
        <taxon>Rodentolepis</taxon>
    </lineage>
</organism>
<evidence type="ECO:0000256" key="6">
    <source>
        <dbReference type="ARBA" id="ARBA00022884"/>
    </source>
</evidence>
<reference evidence="14 15" key="2">
    <citation type="submission" date="2018-11" db="EMBL/GenBank/DDBJ databases">
        <authorList>
            <consortium name="Pathogen Informatics"/>
        </authorList>
    </citation>
    <scope>NUCLEOTIDE SEQUENCE [LARGE SCALE GENOMIC DNA]</scope>
</reference>
<protein>
    <submittedName>
        <fullName evidence="16">RNA-binding protein</fullName>
    </submittedName>
</protein>
<evidence type="ECO:0000256" key="8">
    <source>
        <dbReference type="PROSITE-ProRule" id="PRU00176"/>
    </source>
</evidence>
<dbReference type="InterPro" id="IPR012677">
    <property type="entry name" value="Nucleotide-bd_a/b_plait_sf"/>
</dbReference>
<dbReference type="Pfam" id="PF17780">
    <property type="entry name" value="OCRE"/>
    <property type="match status" value="1"/>
</dbReference>
<dbReference type="EMBL" id="UZAE01000646">
    <property type="protein sequence ID" value="VDN97466.1"/>
    <property type="molecule type" value="Genomic_DNA"/>
</dbReference>
<keyword evidence="3" id="KW-0677">Repeat</keyword>
<proteinExistence type="predicted"/>
<dbReference type="Pfam" id="PF01585">
    <property type="entry name" value="G-patch"/>
    <property type="match status" value="1"/>
</dbReference>
<keyword evidence="5" id="KW-0862">Zinc</keyword>
<dbReference type="SUPFAM" id="SSF54928">
    <property type="entry name" value="RNA-binding domain, RBD"/>
    <property type="match status" value="3"/>
</dbReference>
<feature type="region of interest" description="Disordered" evidence="10">
    <location>
        <begin position="610"/>
        <end position="631"/>
    </location>
</feature>
<dbReference type="WBParaSite" id="HNAJ_0000160801-mRNA-1">
    <property type="protein sequence ID" value="HNAJ_0000160801-mRNA-1"/>
    <property type="gene ID" value="HNAJ_0000160801"/>
</dbReference>
<dbReference type="PROSITE" id="PS50102">
    <property type="entry name" value="RRM"/>
    <property type="match status" value="3"/>
</dbReference>
<evidence type="ECO:0000256" key="9">
    <source>
        <dbReference type="PROSITE-ProRule" id="PRU00322"/>
    </source>
</evidence>
<evidence type="ECO:0000259" key="11">
    <source>
        <dbReference type="PROSITE" id="PS50102"/>
    </source>
</evidence>
<feature type="compositionally biased region" description="Low complexity" evidence="10">
    <location>
        <begin position="216"/>
        <end position="228"/>
    </location>
</feature>
<feature type="region of interest" description="Disordered" evidence="10">
    <location>
        <begin position="215"/>
        <end position="237"/>
    </location>
</feature>
<sequence length="931" mass="103595">MGDYGNYPQDSGFCGGYPTSYDYNHKTSNTNESPQVSTLLFNDMPSSVTERDLRNALDDKSVRYFGVRFMRDRSRCFAFVDFHPEEARNFIHSTQNEIKIRGFRVSFDYADPKDEAIISERSRSTDPRFSGNVEEPTSNIMVRGIPADVDEREIMEELNRNNVNFADVRVIRDRQTGVSRGFGFIEFASTQEAIHWMDAQNGVLHVHRHVMRLNFSSPRNQNDSSSRNDSGRRDVRGSNNLSALASGDWQCLRCSSHNFKRRDVCFRCQNPRPTARQSTSIYNSDGSELIGTTPCNTLILRCLDAYTTEASVQAAFSDQHSLQVKRCFIVRDGSNNSSRFAVAELPTVADAYNVIDTIMKEHKIFEIEGKAIAVGYAKNNFNTIMATLKSEGAFIEPTASNNISVRSSAPTSSSSYPGAYPANQIPVPAGVYPNSGVAVAQAAIELKQAQARLTSIVAQSVHNPQGILGLPPQQGGQTQSYGNSLATFPPPTIPFNAATSAVTEYPVPDTTKFLFDETIRYYYDPVTGLLYEPNTRYFFDRLTQQYFHYDATRRLYIPASQVANQQQQQQSEVATETVKATEELSKKKDKKEKEKNAQKIAKEMEKWAKRMNSQKEAPSVPKVEQQQIQTESSKTADMGYAVLQASTSASASNNSPSTAGLVAQYGGDDSDDEDIPQTDEKDLETQVSAEETKLIDWTKLACLLCSRGFKDADTLQKHRVFSNLHLQSLNKLRAKYGLHELTTLPVHQQPQPQKQESKGYAETIESLRQLGATVASNHAREVAANRQQSISASPPVGAPYRDRAKERREKFGTVPPPQRNFDRSADLSTMPTPPHNDPMEYPPPDFSQPPPHFNTGISGGADVGSRLMAKMGWQAGQGLGKANQGRTQLVEAEFREAGVGLGVKASKRPPPSDNYKDNVKRAMYARYHELG</sequence>
<feature type="domain" description="RRM" evidence="11">
    <location>
        <begin position="296"/>
        <end position="379"/>
    </location>
</feature>
<dbReference type="Gene3D" id="3.30.70.330">
    <property type="match status" value="3"/>
</dbReference>
<keyword evidence="7" id="KW-0539">Nucleus</keyword>
<dbReference type="SMART" id="SM00443">
    <property type="entry name" value="G_patch"/>
    <property type="match status" value="1"/>
</dbReference>
<keyword evidence="4 9" id="KW-0863">Zinc-finger</keyword>
<feature type="region of interest" description="Disordered" evidence="10">
    <location>
        <begin position="781"/>
        <end position="827"/>
    </location>
</feature>
<name>A0A0R3T3L8_RODNA</name>
<dbReference type="SUPFAM" id="SSF90209">
    <property type="entry name" value="Ran binding protein zinc finger-like"/>
    <property type="match status" value="1"/>
</dbReference>
<evidence type="ECO:0000313" key="15">
    <source>
        <dbReference type="Proteomes" id="UP000278807"/>
    </source>
</evidence>
<feature type="domain" description="G-patch" evidence="12">
    <location>
        <begin position="860"/>
        <end position="906"/>
    </location>
</feature>
<dbReference type="SMART" id="SM00547">
    <property type="entry name" value="ZnF_RBZ"/>
    <property type="match status" value="1"/>
</dbReference>
<dbReference type="InterPro" id="IPR000504">
    <property type="entry name" value="RRM_dom"/>
</dbReference>
<dbReference type="OrthoDB" id="29221at2759"/>
<gene>
    <name evidence="14" type="ORF">HNAJ_LOCUS1607</name>
</gene>
<evidence type="ECO:0000256" key="4">
    <source>
        <dbReference type="ARBA" id="ARBA00022771"/>
    </source>
</evidence>
<dbReference type="CDD" id="cd16162">
    <property type="entry name" value="OCRE_RBM5_like"/>
    <property type="match status" value="1"/>
</dbReference>
<dbReference type="PROSITE" id="PS01358">
    <property type="entry name" value="ZF_RANBP2_1"/>
    <property type="match status" value="1"/>
</dbReference>
<evidence type="ECO:0000259" key="13">
    <source>
        <dbReference type="PROSITE" id="PS50199"/>
    </source>
</evidence>
<dbReference type="Pfam" id="PF00076">
    <property type="entry name" value="RRM_1"/>
    <property type="match status" value="1"/>
</dbReference>
<feature type="domain" description="RRM" evidence="11">
    <location>
        <begin position="138"/>
        <end position="218"/>
    </location>
</feature>
<evidence type="ECO:0000256" key="1">
    <source>
        <dbReference type="ARBA" id="ARBA00004123"/>
    </source>
</evidence>
<dbReference type="Gene3D" id="4.10.1060.10">
    <property type="entry name" value="Zinc finger, RanBP2-type"/>
    <property type="match status" value="1"/>
</dbReference>
<reference evidence="16" key="1">
    <citation type="submission" date="2017-02" db="UniProtKB">
        <authorList>
            <consortium name="WormBaseParasite"/>
        </authorList>
    </citation>
    <scope>IDENTIFICATION</scope>
</reference>
<comment type="subcellular location">
    <subcellularLocation>
        <location evidence="1">Nucleus</location>
    </subcellularLocation>
</comment>
<dbReference type="GO" id="GO:0000398">
    <property type="term" value="P:mRNA splicing, via spliceosome"/>
    <property type="evidence" value="ECO:0007669"/>
    <property type="project" value="TreeGrafter"/>
</dbReference>
<keyword evidence="2" id="KW-0479">Metal-binding</keyword>
<dbReference type="SMART" id="SM00360">
    <property type="entry name" value="RRM"/>
    <property type="match status" value="3"/>
</dbReference>
<keyword evidence="6 8" id="KW-0694">RNA-binding</keyword>
<dbReference type="InterPro" id="IPR001876">
    <property type="entry name" value="Znf_RanBP2"/>
</dbReference>
<evidence type="ECO:0000256" key="7">
    <source>
        <dbReference type="ARBA" id="ARBA00023242"/>
    </source>
</evidence>
<feature type="compositionally biased region" description="Low complexity" evidence="10">
    <location>
        <begin position="648"/>
        <end position="659"/>
    </location>
</feature>
<dbReference type="InterPro" id="IPR000467">
    <property type="entry name" value="G_patch_dom"/>
</dbReference>
<dbReference type="GO" id="GO:0003723">
    <property type="term" value="F:RNA binding"/>
    <property type="evidence" value="ECO:0007669"/>
    <property type="project" value="UniProtKB-UniRule"/>
</dbReference>
<evidence type="ECO:0000256" key="2">
    <source>
        <dbReference type="ARBA" id="ARBA00022723"/>
    </source>
</evidence>
<dbReference type="GO" id="GO:0005634">
    <property type="term" value="C:nucleus"/>
    <property type="evidence" value="ECO:0007669"/>
    <property type="project" value="UniProtKB-SubCell"/>
</dbReference>
<dbReference type="InterPro" id="IPR041591">
    <property type="entry name" value="OCRE"/>
</dbReference>
<feature type="domain" description="RRM" evidence="11">
    <location>
        <begin position="37"/>
        <end position="112"/>
    </location>
</feature>
<dbReference type="AlphaFoldDB" id="A0A0R3T3L8"/>
<dbReference type="Pfam" id="PF00641">
    <property type="entry name" value="Zn_ribbon_RanBP"/>
    <property type="match status" value="1"/>
</dbReference>